<gene>
    <name evidence="1" type="ORF">GWO12_16320</name>
</gene>
<comment type="caution">
    <text evidence="1">The sequence shown here is derived from an EMBL/GenBank/DDBJ whole genome shotgun (WGS) entry which is preliminary data.</text>
</comment>
<proteinExistence type="predicted"/>
<dbReference type="AlphaFoldDB" id="A0AAE4ZC68"/>
<protein>
    <recommendedName>
        <fullName evidence="3">Amidohydrolase-related domain-containing protein</fullName>
    </recommendedName>
</protein>
<dbReference type="SUPFAM" id="SSF51338">
    <property type="entry name" value="Composite domain of metallo-dependent hydrolases"/>
    <property type="match status" value="1"/>
</dbReference>
<dbReference type="EMBL" id="JAACAK010000137">
    <property type="protein sequence ID" value="NIR76647.1"/>
    <property type="molecule type" value="Genomic_DNA"/>
</dbReference>
<organism evidence="1 2">
    <name type="scientific">Candidatus Kutchimonas denitrificans</name>
    <dbReference type="NCBI Taxonomy" id="3056748"/>
    <lineage>
        <taxon>Bacteria</taxon>
        <taxon>Pseudomonadati</taxon>
        <taxon>Gemmatimonadota</taxon>
        <taxon>Gemmatimonadia</taxon>
        <taxon>Candidatus Palauibacterales</taxon>
        <taxon>Candidatus Palauibacteraceae</taxon>
        <taxon>Candidatus Kutchimonas</taxon>
    </lineage>
</organism>
<dbReference type="PROSITE" id="PS51257">
    <property type="entry name" value="PROKAR_LIPOPROTEIN"/>
    <property type="match status" value="1"/>
</dbReference>
<sequence>MRWVAPLLAIVLLGCSSERPAPSVDGEPPTLAIQGARVFDGEKLLSASTVLLRNDRILAIQDAPPASEGVEVVHCEDCTLLPGLIDAHTHIALERELRQALVFGVTTELDRYTFLPPELRAELREDLKAGQRTDLADFRMATTPVT</sequence>
<name>A0AAE4ZC68_9BACT</name>
<dbReference type="InterPro" id="IPR011059">
    <property type="entry name" value="Metal-dep_hydrolase_composite"/>
</dbReference>
<evidence type="ECO:0000313" key="1">
    <source>
        <dbReference type="EMBL" id="NIR76647.1"/>
    </source>
</evidence>
<dbReference type="GO" id="GO:0016810">
    <property type="term" value="F:hydrolase activity, acting on carbon-nitrogen (but not peptide) bonds"/>
    <property type="evidence" value="ECO:0007669"/>
    <property type="project" value="InterPro"/>
</dbReference>
<dbReference type="PANTHER" id="PTHR43135:SF3">
    <property type="entry name" value="ALPHA-D-RIBOSE 1-METHYLPHOSPHONATE 5-TRIPHOSPHATE DIPHOSPHATASE"/>
    <property type="match status" value="1"/>
</dbReference>
<dbReference type="Proteomes" id="UP000702544">
    <property type="component" value="Unassembled WGS sequence"/>
</dbReference>
<accession>A0AAE4ZC68</accession>
<dbReference type="InterPro" id="IPR051781">
    <property type="entry name" value="Metallo-dep_Hydrolase"/>
</dbReference>
<evidence type="ECO:0008006" key="3">
    <source>
        <dbReference type="Google" id="ProtNLM"/>
    </source>
</evidence>
<evidence type="ECO:0000313" key="2">
    <source>
        <dbReference type="Proteomes" id="UP000702544"/>
    </source>
</evidence>
<dbReference type="PANTHER" id="PTHR43135">
    <property type="entry name" value="ALPHA-D-RIBOSE 1-METHYLPHOSPHONATE 5-TRIPHOSPHATE DIPHOSPHATASE"/>
    <property type="match status" value="1"/>
</dbReference>
<dbReference type="Gene3D" id="3.20.20.140">
    <property type="entry name" value="Metal-dependent hydrolases"/>
    <property type="match status" value="1"/>
</dbReference>
<reference evidence="1 2" key="1">
    <citation type="submission" date="2020-01" db="EMBL/GenBank/DDBJ databases">
        <title>Genomes assembled from Gulf of Kutch pelagic sediment metagenomes.</title>
        <authorList>
            <person name="Chandrashekar M."/>
            <person name="Mahajan M.S."/>
            <person name="Dave K.J."/>
            <person name="Vatsa P."/>
            <person name="Nathani N.M."/>
        </authorList>
    </citation>
    <scope>NUCLEOTIDE SEQUENCE [LARGE SCALE GENOMIC DNA]</scope>
    <source>
        <strain evidence="1">KS3-K002</strain>
    </source>
</reference>
<dbReference type="Gene3D" id="2.30.40.10">
    <property type="entry name" value="Urease, subunit C, domain 1"/>
    <property type="match status" value="1"/>
</dbReference>